<dbReference type="EMBL" id="BAAAFA010000011">
    <property type="protein sequence ID" value="GAA0821907.1"/>
    <property type="molecule type" value="Genomic_DNA"/>
</dbReference>
<evidence type="ECO:0000313" key="3">
    <source>
        <dbReference type="EMBL" id="GAA0821907.1"/>
    </source>
</evidence>
<organism evidence="3 4">
    <name type="scientific">Colwellia asteriadis</name>
    <dbReference type="NCBI Taxonomy" id="517723"/>
    <lineage>
        <taxon>Bacteria</taxon>
        <taxon>Pseudomonadati</taxon>
        <taxon>Pseudomonadota</taxon>
        <taxon>Gammaproteobacteria</taxon>
        <taxon>Alteromonadales</taxon>
        <taxon>Colwelliaceae</taxon>
        <taxon>Colwellia</taxon>
    </lineage>
</organism>
<sequence length="191" mass="20868">MLKTLFTGATLLLLSPIALADWSLDNDLSRVSFVSVKKNTIGEAHYFKKIAGELTQSGQFSADIQLASVETLIPIRNERMAQYLFNTKLSPTLKLNADLFEHLKTLKTDQSQLLNIPANITLNGINKTLAIDVLTTQLGNGNIIVSSFMPVIINPADFNLTAGIEKLQALAQLPSITQSVPVSFTLTLQKN</sequence>
<dbReference type="InterPro" id="IPR036761">
    <property type="entry name" value="TTHA0802/YceI-like_sf"/>
</dbReference>
<evidence type="ECO:0000256" key="1">
    <source>
        <dbReference type="SAM" id="SignalP"/>
    </source>
</evidence>
<dbReference type="Pfam" id="PF04264">
    <property type="entry name" value="YceI"/>
    <property type="match status" value="1"/>
</dbReference>
<proteinExistence type="predicted"/>
<dbReference type="SMART" id="SM00867">
    <property type="entry name" value="YceI"/>
    <property type="match status" value="1"/>
</dbReference>
<evidence type="ECO:0000313" key="4">
    <source>
        <dbReference type="Proteomes" id="UP001500021"/>
    </source>
</evidence>
<keyword evidence="1" id="KW-0732">Signal</keyword>
<dbReference type="InterPro" id="IPR007372">
    <property type="entry name" value="Lipid/polyisoprenoid-bd_YceI"/>
</dbReference>
<dbReference type="PIRSF" id="PIRSF029811">
    <property type="entry name" value="UCP029811"/>
    <property type="match status" value="1"/>
</dbReference>
<comment type="caution">
    <text evidence="3">The sequence shown here is derived from an EMBL/GenBank/DDBJ whole genome shotgun (WGS) entry which is preliminary data.</text>
</comment>
<dbReference type="Proteomes" id="UP001500021">
    <property type="component" value="Unassembled WGS sequence"/>
</dbReference>
<protein>
    <submittedName>
        <fullName evidence="3">YceI family protein</fullName>
    </submittedName>
</protein>
<gene>
    <name evidence="3" type="ORF">GCM10009111_29490</name>
</gene>
<reference evidence="4" key="1">
    <citation type="journal article" date="2019" name="Int. J. Syst. Evol. Microbiol.">
        <title>The Global Catalogue of Microorganisms (GCM) 10K type strain sequencing project: providing services to taxonomists for standard genome sequencing and annotation.</title>
        <authorList>
            <consortium name="The Broad Institute Genomics Platform"/>
            <consortium name="The Broad Institute Genome Sequencing Center for Infectious Disease"/>
            <person name="Wu L."/>
            <person name="Ma J."/>
        </authorList>
    </citation>
    <scope>NUCLEOTIDE SEQUENCE [LARGE SCALE GENOMIC DNA]</scope>
    <source>
        <strain evidence="4">JCM 15608</strain>
    </source>
</reference>
<evidence type="ECO:0000259" key="2">
    <source>
        <dbReference type="SMART" id="SM00867"/>
    </source>
</evidence>
<feature type="chain" id="PRO_5045588787" evidence="1">
    <location>
        <begin position="21"/>
        <end position="191"/>
    </location>
</feature>
<feature type="domain" description="Lipid/polyisoprenoid-binding YceI-like" evidence="2">
    <location>
        <begin position="21"/>
        <end position="189"/>
    </location>
</feature>
<dbReference type="SUPFAM" id="SSF101874">
    <property type="entry name" value="YceI-like"/>
    <property type="match status" value="1"/>
</dbReference>
<feature type="signal peptide" evidence="1">
    <location>
        <begin position="1"/>
        <end position="20"/>
    </location>
</feature>
<name>A0ABP3WJD1_9GAMM</name>
<dbReference type="RefSeq" id="WP_343818447.1">
    <property type="nucleotide sequence ID" value="NZ_BAAAFA010000011.1"/>
</dbReference>
<accession>A0ABP3WJD1</accession>
<keyword evidence="4" id="KW-1185">Reference proteome</keyword>
<dbReference type="InterPro" id="IPR027016">
    <property type="entry name" value="UCP029811"/>
</dbReference>
<dbReference type="Gene3D" id="2.40.128.110">
    <property type="entry name" value="Lipid/polyisoprenoid-binding, YceI-like"/>
    <property type="match status" value="1"/>
</dbReference>